<dbReference type="InParanoid" id="A0A1D2VR31"/>
<proteinExistence type="predicted"/>
<name>A0A1D2VR31_9ASCO</name>
<protein>
    <submittedName>
        <fullName evidence="1">Uncharacterized protein</fullName>
    </submittedName>
</protein>
<evidence type="ECO:0000313" key="2">
    <source>
        <dbReference type="Proteomes" id="UP000095038"/>
    </source>
</evidence>
<keyword evidence="2" id="KW-1185">Reference proteome</keyword>
<accession>A0A1D2VR31</accession>
<dbReference type="Proteomes" id="UP000095038">
    <property type="component" value="Unassembled WGS sequence"/>
</dbReference>
<organism evidence="1 2">
    <name type="scientific">Ascoidea rubescens DSM 1968</name>
    <dbReference type="NCBI Taxonomy" id="1344418"/>
    <lineage>
        <taxon>Eukaryota</taxon>
        <taxon>Fungi</taxon>
        <taxon>Dikarya</taxon>
        <taxon>Ascomycota</taxon>
        <taxon>Saccharomycotina</taxon>
        <taxon>Saccharomycetes</taxon>
        <taxon>Ascoideaceae</taxon>
        <taxon>Ascoidea</taxon>
    </lineage>
</organism>
<dbReference type="RefSeq" id="XP_020050371.1">
    <property type="nucleotide sequence ID" value="XM_020191237.1"/>
</dbReference>
<dbReference type="GeneID" id="30964873"/>
<dbReference type="AlphaFoldDB" id="A0A1D2VR31"/>
<evidence type="ECO:0000313" key="1">
    <source>
        <dbReference type="EMBL" id="ODV64064.1"/>
    </source>
</evidence>
<reference evidence="2" key="1">
    <citation type="submission" date="2016-05" db="EMBL/GenBank/DDBJ databases">
        <title>Comparative genomics of biotechnologically important yeasts.</title>
        <authorList>
            <consortium name="DOE Joint Genome Institute"/>
            <person name="Riley R."/>
            <person name="Haridas S."/>
            <person name="Wolfe K.H."/>
            <person name="Lopes M.R."/>
            <person name="Hittinger C.T."/>
            <person name="Goker M."/>
            <person name="Salamov A."/>
            <person name="Wisecaver J."/>
            <person name="Long T.M."/>
            <person name="Aerts A.L."/>
            <person name="Barry K."/>
            <person name="Choi C."/>
            <person name="Clum A."/>
            <person name="Coughlan A.Y."/>
            <person name="Deshpande S."/>
            <person name="Douglass A.P."/>
            <person name="Hanson S.J."/>
            <person name="Klenk H.-P."/>
            <person name="Labutti K."/>
            <person name="Lapidus A."/>
            <person name="Lindquist E."/>
            <person name="Lipzen A."/>
            <person name="Meier-Kolthoff J.P."/>
            <person name="Ohm R.A."/>
            <person name="Otillar R.P."/>
            <person name="Pangilinan J."/>
            <person name="Peng Y."/>
            <person name="Rokas A."/>
            <person name="Rosa C.A."/>
            <person name="Scheuner C."/>
            <person name="Sibirny A.A."/>
            <person name="Slot J.C."/>
            <person name="Stielow J.B."/>
            <person name="Sun H."/>
            <person name="Kurtzman C.P."/>
            <person name="Blackwell M."/>
            <person name="Grigoriev I.V."/>
            <person name="Jeffries T.W."/>
        </authorList>
    </citation>
    <scope>NUCLEOTIDE SEQUENCE [LARGE SCALE GENOMIC DNA]</scope>
    <source>
        <strain evidence="2">DSM 1968</strain>
    </source>
</reference>
<dbReference type="EMBL" id="KV454475">
    <property type="protein sequence ID" value="ODV64064.1"/>
    <property type="molecule type" value="Genomic_DNA"/>
</dbReference>
<sequence>MSSNNRHWPNNINKTILKTAVGILLVIRRSDEGYHLYDKTESMKSETSSTVAIERLAAETFTKVNEIDSRESCSAANNCKRVNLTLLSKPQSHAYVVD</sequence>
<gene>
    <name evidence="1" type="ORF">ASCRUDRAFT_5944</name>
</gene>